<feature type="region of interest" description="Disordered" evidence="1">
    <location>
        <begin position="1"/>
        <end position="26"/>
    </location>
</feature>
<feature type="compositionally biased region" description="Pro residues" evidence="1">
    <location>
        <begin position="12"/>
        <end position="21"/>
    </location>
</feature>
<accession>A0A4R4VZS2</accession>
<dbReference type="Proteomes" id="UP000295258">
    <property type="component" value="Unassembled WGS sequence"/>
</dbReference>
<dbReference type="AlphaFoldDB" id="A0A4R4VZS2"/>
<sequence length="271" mass="29102">MVALLAGCGSSEPPPEAPSGPPAGVSVTLGQWRSDEPAHRLQVAVRNTRDTPVYFADVQLVTPSFRTVPASRAGAAIGRTERTDLPIPYGAANCSPDGLPQVRPATVVAHLRTGSEPLRKVAFELPHPDPLLARLLRDECSEFLIKQAVRIEFGREWTESGKVMRGDLVVTRRGAGAVTLAAMGGTTHYNVAYDGPRLGLLRAAEQRLEVPIELTPARCDGHAFGEAKKAFQFPVRAAIDGGEERVVIVAPPKPLQDRLIGYAFRACGFGR</sequence>
<protein>
    <submittedName>
        <fullName evidence="2">Uncharacterized protein</fullName>
    </submittedName>
</protein>
<comment type="caution">
    <text evidence="2">The sequence shown here is derived from an EMBL/GenBank/DDBJ whole genome shotgun (WGS) entry which is preliminary data.</text>
</comment>
<evidence type="ECO:0000313" key="3">
    <source>
        <dbReference type="Proteomes" id="UP000295258"/>
    </source>
</evidence>
<evidence type="ECO:0000256" key="1">
    <source>
        <dbReference type="SAM" id="MobiDB-lite"/>
    </source>
</evidence>
<keyword evidence="3" id="KW-1185">Reference proteome</keyword>
<gene>
    <name evidence="2" type="ORF">E1292_08575</name>
</gene>
<evidence type="ECO:0000313" key="2">
    <source>
        <dbReference type="EMBL" id="TDD09947.1"/>
    </source>
</evidence>
<proteinExistence type="predicted"/>
<reference evidence="2 3" key="1">
    <citation type="submission" date="2019-03" db="EMBL/GenBank/DDBJ databases">
        <title>Draft genome sequences of novel Actinobacteria.</title>
        <authorList>
            <person name="Sahin N."/>
            <person name="Ay H."/>
            <person name="Saygin H."/>
        </authorList>
    </citation>
    <scope>NUCLEOTIDE SEQUENCE [LARGE SCALE GENOMIC DNA]</scope>
    <source>
        <strain evidence="2 3">KC310</strain>
    </source>
</reference>
<dbReference type="RefSeq" id="WP_132593795.1">
    <property type="nucleotide sequence ID" value="NZ_SMKO01000014.1"/>
</dbReference>
<organism evidence="2 3">
    <name type="scientific">Nonomuraea deserti</name>
    <dbReference type="NCBI Taxonomy" id="1848322"/>
    <lineage>
        <taxon>Bacteria</taxon>
        <taxon>Bacillati</taxon>
        <taxon>Actinomycetota</taxon>
        <taxon>Actinomycetes</taxon>
        <taxon>Streptosporangiales</taxon>
        <taxon>Streptosporangiaceae</taxon>
        <taxon>Nonomuraea</taxon>
    </lineage>
</organism>
<dbReference type="EMBL" id="SMKO01000014">
    <property type="protein sequence ID" value="TDD09947.1"/>
    <property type="molecule type" value="Genomic_DNA"/>
</dbReference>
<name>A0A4R4VZS2_9ACTN</name>